<reference evidence="2" key="1">
    <citation type="submission" date="2023-03" db="EMBL/GenBank/DDBJ databases">
        <title>Complete genome of Cladonia borealis.</title>
        <authorList>
            <person name="Park H."/>
        </authorList>
    </citation>
    <scope>NUCLEOTIDE SEQUENCE</scope>
    <source>
        <strain evidence="2">ANT050790</strain>
    </source>
</reference>
<keyword evidence="1" id="KW-0812">Transmembrane</keyword>
<gene>
    <name evidence="2" type="ORF">JMJ35_008566</name>
</gene>
<evidence type="ECO:0000313" key="3">
    <source>
        <dbReference type="Proteomes" id="UP001166286"/>
    </source>
</evidence>
<protein>
    <submittedName>
        <fullName evidence="2">Uncharacterized protein</fullName>
    </submittedName>
</protein>
<organism evidence="2 3">
    <name type="scientific">Cladonia borealis</name>
    <dbReference type="NCBI Taxonomy" id="184061"/>
    <lineage>
        <taxon>Eukaryota</taxon>
        <taxon>Fungi</taxon>
        <taxon>Dikarya</taxon>
        <taxon>Ascomycota</taxon>
        <taxon>Pezizomycotina</taxon>
        <taxon>Lecanoromycetes</taxon>
        <taxon>OSLEUM clade</taxon>
        <taxon>Lecanoromycetidae</taxon>
        <taxon>Lecanorales</taxon>
        <taxon>Lecanorineae</taxon>
        <taxon>Cladoniaceae</taxon>
        <taxon>Cladonia</taxon>
    </lineage>
</organism>
<accession>A0AA39QW58</accession>
<name>A0AA39QW58_9LECA</name>
<dbReference type="AlphaFoldDB" id="A0AA39QW58"/>
<comment type="caution">
    <text evidence="2">The sequence shown here is derived from an EMBL/GenBank/DDBJ whole genome shotgun (WGS) entry which is preliminary data.</text>
</comment>
<dbReference type="Proteomes" id="UP001166286">
    <property type="component" value="Unassembled WGS sequence"/>
</dbReference>
<dbReference type="EMBL" id="JAFEKC020000019">
    <property type="protein sequence ID" value="KAK0509195.1"/>
    <property type="molecule type" value="Genomic_DNA"/>
</dbReference>
<evidence type="ECO:0000313" key="2">
    <source>
        <dbReference type="EMBL" id="KAK0509195.1"/>
    </source>
</evidence>
<keyword evidence="1" id="KW-0472">Membrane</keyword>
<evidence type="ECO:0000256" key="1">
    <source>
        <dbReference type="SAM" id="Phobius"/>
    </source>
</evidence>
<sequence>MFGKLISNILAIYKEAFAGQIVNNQLNPLHLAIATTGYHIQSCTLQIPDRLGFFSPGPPRLQAHEGFCFILVVFWYCMAIFNGALITFLSRGRGLPTCQKLGAIYLMMMVPGTLLIWIAAVNDRRRAPGYEWKDWKLRKD</sequence>
<feature type="transmembrane region" description="Helical" evidence="1">
    <location>
        <begin position="102"/>
        <end position="121"/>
    </location>
</feature>
<keyword evidence="3" id="KW-1185">Reference proteome</keyword>
<proteinExistence type="predicted"/>
<feature type="transmembrane region" description="Helical" evidence="1">
    <location>
        <begin position="67"/>
        <end position="90"/>
    </location>
</feature>
<keyword evidence="1" id="KW-1133">Transmembrane helix</keyword>